<keyword evidence="2" id="KW-1185">Reference proteome</keyword>
<dbReference type="InterPro" id="IPR023198">
    <property type="entry name" value="PGP-like_dom2"/>
</dbReference>
<sequence>MPLPASAPLAIFDHDGVLVDTLKLHQDSWVAMGRETGLAVTPELILETFGMTNATILRKILGESLSDADVLAYSDRKEHIYRELARGRIVLMDGAREFLDAMTEAGALLAIGSSGVRLNLELTVEECGLHGRFATIVAGEDVTRGKPDPQVFLLAASRSGVPAARSIVFEDAPVGIRAAKAAGMLAVGVTSSHDAAALHAAGADLIVPDLSRCDARELLARLDQS</sequence>
<gene>
    <name evidence="1" type="ORF">PZE19_08615</name>
</gene>
<protein>
    <submittedName>
        <fullName evidence="1">HAD family phosphatase</fullName>
    </submittedName>
</protein>
<dbReference type="CDD" id="cd07505">
    <property type="entry name" value="HAD_BPGM-like"/>
    <property type="match status" value="1"/>
</dbReference>
<dbReference type="InterPro" id="IPR023214">
    <property type="entry name" value="HAD_sf"/>
</dbReference>
<dbReference type="PANTHER" id="PTHR43481:SF4">
    <property type="entry name" value="GLYCEROL-1-PHOSPHATE PHOSPHOHYDROLASE 1-RELATED"/>
    <property type="match status" value="1"/>
</dbReference>
<evidence type="ECO:0000313" key="1">
    <source>
        <dbReference type="EMBL" id="MDG3003831.1"/>
    </source>
</evidence>
<dbReference type="RefSeq" id="WP_277860177.1">
    <property type="nucleotide sequence ID" value="NZ_JARRAG010000001.1"/>
</dbReference>
<dbReference type="InterPro" id="IPR041492">
    <property type="entry name" value="HAD_2"/>
</dbReference>
<dbReference type="NCBIfam" id="TIGR01509">
    <property type="entry name" value="HAD-SF-IA-v3"/>
    <property type="match status" value="1"/>
</dbReference>
<dbReference type="EMBL" id="JARRAG010000001">
    <property type="protein sequence ID" value="MDG3003831.1"/>
    <property type="molecule type" value="Genomic_DNA"/>
</dbReference>
<dbReference type="Gene3D" id="1.10.150.240">
    <property type="entry name" value="Putative phosphatase, domain 2"/>
    <property type="match status" value="1"/>
</dbReference>
<dbReference type="InterPro" id="IPR006439">
    <property type="entry name" value="HAD-SF_hydro_IA"/>
</dbReference>
<dbReference type="SFLD" id="SFLDS00003">
    <property type="entry name" value="Haloacid_Dehalogenase"/>
    <property type="match status" value="1"/>
</dbReference>
<comment type="caution">
    <text evidence="1">The sequence shown here is derived from an EMBL/GenBank/DDBJ whole genome shotgun (WGS) entry which is preliminary data.</text>
</comment>
<dbReference type="InterPro" id="IPR036412">
    <property type="entry name" value="HAD-like_sf"/>
</dbReference>
<dbReference type="PANTHER" id="PTHR43481">
    <property type="entry name" value="FRUCTOSE-1-PHOSPHATE PHOSPHATASE"/>
    <property type="match status" value="1"/>
</dbReference>
<dbReference type="SUPFAM" id="SSF56784">
    <property type="entry name" value="HAD-like"/>
    <property type="match status" value="1"/>
</dbReference>
<dbReference type="InterPro" id="IPR051806">
    <property type="entry name" value="HAD-like_SPP"/>
</dbReference>
<dbReference type="SFLD" id="SFLDG01129">
    <property type="entry name" value="C1.5:_HAD__Beta-PGM__Phosphata"/>
    <property type="match status" value="1"/>
</dbReference>
<evidence type="ECO:0000313" key="2">
    <source>
        <dbReference type="Proteomes" id="UP001216907"/>
    </source>
</evidence>
<reference evidence="1 2" key="1">
    <citation type="submission" date="2023-03" db="EMBL/GenBank/DDBJ databases">
        <title>Paludisphaera mucosa sp. nov. a novel planctomycete from northern fen.</title>
        <authorList>
            <person name="Ivanova A."/>
        </authorList>
    </citation>
    <scope>NUCLEOTIDE SEQUENCE [LARGE SCALE GENOMIC DNA]</scope>
    <source>
        <strain evidence="1 2">Pla2</strain>
    </source>
</reference>
<accession>A0ABT6F8B1</accession>
<dbReference type="Proteomes" id="UP001216907">
    <property type="component" value="Unassembled WGS sequence"/>
</dbReference>
<proteinExistence type="predicted"/>
<dbReference type="Pfam" id="PF13419">
    <property type="entry name" value="HAD_2"/>
    <property type="match status" value="1"/>
</dbReference>
<dbReference type="Gene3D" id="3.40.50.1000">
    <property type="entry name" value="HAD superfamily/HAD-like"/>
    <property type="match status" value="1"/>
</dbReference>
<dbReference type="SFLD" id="SFLDG01135">
    <property type="entry name" value="C1.5.6:_HAD__Beta-PGM__Phospha"/>
    <property type="match status" value="1"/>
</dbReference>
<name>A0ABT6F8B1_9BACT</name>
<organism evidence="1 2">
    <name type="scientific">Paludisphaera mucosa</name>
    <dbReference type="NCBI Taxonomy" id="3030827"/>
    <lineage>
        <taxon>Bacteria</taxon>
        <taxon>Pseudomonadati</taxon>
        <taxon>Planctomycetota</taxon>
        <taxon>Planctomycetia</taxon>
        <taxon>Isosphaerales</taxon>
        <taxon>Isosphaeraceae</taxon>
        <taxon>Paludisphaera</taxon>
    </lineage>
</organism>